<evidence type="ECO:0000313" key="3">
    <source>
        <dbReference type="EMBL" id="WKW15747.1"/>
    </source>
</evidence>
<dbReference type="RefSeq" id="WP_367885715.1">
    <property type="nucleotide sequence ID" value="NZ_CP130612.1"/>
</dbReference>
<gene>
    <name evidence="1" type="ORF">Strain138_002150</name>
    <name evidence="2" type="ORF">Strain138_002840</name>
    <name evidence="3" type="ORF">Strain318_002149</name>
    <name evidence="4" type="ORF">Strain318_002840</name>
</gene>
<accession>A0AA49Q668</accession>
<keyword evidence="5" id="KW-1185">Reference proteome</keyword>
<evidence type="ECO:0000313" key="1">
    <source>
        <dbReference type="EMBL" id="WKW12840.1"/>
    </source>
</evidence>
<dbReference type="AlphaFoldDB" id="A0AA49Q934"/>
<evidence type="ECO:0000313" key="2">
    <source>
        <dbReference type="EMBL" id="WKW13517.1"/>
    </source>
</evidence>
<evidence type="ECO:0000313" key="5">
    <source>
        <dbReference type="Proteomes" id="UP001229955"/>
    </source>
</evidence>
<protein>
    <submittedName>
        <fullName evidence="4">Uncharacterized protein</fullName>
    </submittedName>
</protein>
<dbReference type="KEGG" id="pspc:Strain318_002149"/>
<dbReference type="EMBL" id="CP130613">
    <property type="protein sequence ID" value="WKW15747.1"/>
    <property type="molecule type" value="Genomic_DNA"/>
</dbReference>
<dbReference type="EMBL" id="CP130612">
    <property type="protein sequence ID" value="WKW13517.1"/>
    <property type="molecule type" value="Genomic_DNA"/>
</dbReference>
<dbReference type="EMBL" id="CP130613">
    <property type="protein sequence ID" value="WKW16424.1"/>
    <property type="molecule type" value="Genomic_DNA"/>
</dbReference>
<evidence type="ECO:0000313" key="4">
    <source>
        <dbReference type="EMBL" id="WKW16424.1"/>
    </source>
</evidence>
<dbReference type="Proteomes" id="UP001229955">
    <property type="component" value="Chromosome"/>
</dbReference>
<organism evidence="4 5">
    <name type="scientific">Pseudogemmatithrix spongiicola</name>
    <dbReference type="NCBI Taxonomy" id="3062599"/>
    <lineage>
        <taxon>Bacteria</taxon>
        <taxon>Pseudomonadati</taxon>
        <taxon>Gemmatimonadota</taxon>
        <taxon>Gemmatimonadia</taxon>
        <taxon>Gemmatimonadales</taxon>
        <taxon>Gemmatimonadaceae</taxon>
        <taxon>Pseudogemmatithrix</taxon>
    </lineage>
</organism>
<dbReference type="EMBL" id="CP130612">
    <property type="protein sequence ID" value="WKW12840.1"/>
    <property type="molecule type" value="Genomic_DNA"/>
</dbReference>
<name>A0AA49Q934_9BACT</name>
<dbReference type="KEGG" id="pspc:Strain318_002840"/>
<sequence length="239" mass="26000">MTSSESKRSKPRVDDRGRAFAGSQLQVQLYSSRLLPTLEAALAGAINRAGEQLDWIAPAENKKFEELLDEAFINALGLGAHAAALRSFWPGSGPRWDGLARLRQSGAVLLVEGKSYPAEMRGSGCQAKDPRSIELIDAALDGTKAWLGVPREADWKGELYQYANRLAHVRFLRERGVEAWLVNLCFVDDPTKNPTDAATWKSALTQAKIDLGLGDISHVAVDVLLPGLAPTAWDLPAAR</sequence>
<proteinExistence type="predicted"/>
<reference evidence="4" key="1">
    <citation type="submission" date="2023-07" db="EMBL/GenBank/DDBJ databases">
        <authorList>
            <person name="Haufschild T."/>
            <person name="Kallscheuer N."/>
            <person name="Hammer J."/>
            <person name="Kohn T."/>
            <person name="Kabuu M."/>
            <person name="Jogler M."/>
            <person name="Wohfarth N."/>
            <person name="Heuer A."/>
            <person name="Rohde M."/>
            <person name="van Teeseling M.C.F."/>
            <person name="Jogler C."/>
        </authorList>
    </citation>
    <scope>NUCLEOTIDE SEQUENCE</scope>
    <source>
        <strain evidence="1">Strain 138</strain>
        <strain evidence="4">Strain 318</strain>
    </source>
</reference>
<accession>A0AA49Q934</accession>